<evidence type="ECO:0000256" key="4">
    <source>
        <dbReference type="PIRNR" id="PIRNR005690"/>
    </source>
</evidence>
<accession>A0A942TF89</accession>
<keyword evidence="5" id="KW-1133">Transmembrane helix</keyword>
<comment type="similarity">
    <text evidence="2 4">Belongs to the GerABKA family.</text>
</comment>
<evidence type="ECO:0000313" key="6">
    <source>
        <dbReference type="EMBL" id="MBS4195432.1"/>
    </source>
</evidence>
<evidence type="ECO:0000313" key="7">
    <source>
        <dbReference type="Proteomes" id="UP000681414"/>
    </source>
</evidence>
<keyword evidence="3 4" id="KW-0472">Membrane</keyword>
<evidence type="ECO:0000256" key="1">
    <source>
        <dbReference type="ARBA" id="ARBA00004141"/>
    </source>
</evidence>
<reference evidence="6 7" key="1">
    <citation type="submission" date="2021-05" db="EMBL/GenBank/DDBJ databases">
        <title>Novel Bacillus species.</title>
        <authorList>
            <person name="Liu G."/>
        </authorList>
    </citation>
    <scope>NUCLEOTIDE SEQUENCE [LARGE SCALE GENOMIC DNA]</scope>
    <source>
        <strain evidence="7">FJAT-49780</strain>
    </source>
</reference>
<comment type="subcellular location">
    <subcellularLocation>
        <location evidence="4">Cell membrane</location>
    </subcellularLocation>
    <subcellularLocation>
        <location evidence="1">Membrane</location>
        <topology evidence="1">Multi-pass membrane protein</topology>
    </subcellularLocation>
</comment>
<protein>
    <submittedName>
        <fullName evidence="6">Spore germination protein</fullName>
    </submittedName>
</protein>
<dbReference type="PANTHER" id="PTHR22550">
    <property type="entry name" value="SPORE GERMINATION PROTEIN"/>
    <property type="match status" value="1"/>
</dbReference>
<dbReference type="InterPro" id="IPR050768">
    <property type="entry name" value="UPF0353/GerABKA_families"/>
</dbReference>
<dbReference type="Pfam" id="PF03323">
    <property type="entry name" value="GerA"/>
    <property type="match status" value="1"/>
</dbReference>
<dbReference type="PANTHER" id="PTHR22550:SF5">
    <property type="entry name" value="LEUCINE ZIPPER PROTEIN 4"/>
    <property type="match status" value="1"/>
</dbReference>
<dbReference type="EMBL" id="JAGYPG010000002">
    <property type="protein sequence ID" value="MBS4195432.1"/>
    <property type="molecule type" value="Genomic_DNA"/>
</dbReference>
<sequence length="508" mass="57582">MRKAMSFLKNNGKNNIINDDNKETLIFPTIDENLHFIKDALYETNDLKTRKITFNGIPGIIIYLDTMINPEELQRGILIPLSQVSPFQNIEDIITSPELTKTNYVNIAVTALLKGNSVLFLQNGTEFYVFKTQQIHPRSPEEPENEKVVRGSHEGFVGKLNINLNLIRSRIQNRQLKIEYYQLGWESNTRVALVYMEEIANPSLINELKKRIESISSDMIFSPGYLEEFIEDKPFSPFQQILYTERPDRVEAHLMEGRIAILSEGTSDVSIVPVTFFAFFQTPDDFNIRFYSGSIFRLLRFFSFWGAITLPSIYIAIVSFHFEIIPNDVITVVKGSIENIPFPPFIEALIMAVTIELIREAGIRLPTPIGQTIGIVGGLIIGESVVNAGLVSNIMVIVIALTAIMSFTIPSYEMSNTVRLLTLPIMIAAATLGFVGIVFCLMVIVIHLCKLESLGTPYLAPFAPLKVPNLKDSIIRLPIWMLNKRPKNIKPQKLRKQTPSREWDKNEE</sequence>
<comment type="caution">
    <text evidence="6">The sequence shown here is derived from an EMBL/GenBank/DDBJ whole genome shotgun (WGS) entry which is preliminary data.</text>
</comment>
<dbReference type="GO" id="GO:0009847">
    <property type="term" value="P:spore germination"/>
    <property type="evidence" value="ECO:0007669"/>
    <property type="project" value="UniProtKB-UniRule"/>
</dbReference>
<dbReference type="InterPro" id="IPR004995">
    <property type="entry name" value="Spore_Ger"/>
</dbReference>
<feature type="transmembrane region" description="Helical" evidence="5">
    <location>
        <begin position="388"/>
        <end position="409"/>
    </location>
</feature>
<evidence type="ECO:0000256" key="5">
    <source>
        <dbReference type="SAM" id="Phobius"/>
    </source>
</evidence>
<gene>
    <name evidence="6" type="ORF">KHA97_10230</name>
</gene>
<proteinExistence type="inferred from homology"/>
<keyword evidence="7" id="KW-1185">Reference proteome</keyword>
<organism evidence="6 7">
    <name type="scientific">Lederbergia citri</name>
    <dbReference type="NCBI Taxonomy" id="2833580"/>
    <lineage>
        <taxon>Bacteria</taxon>
        <taxon>Bacillati</taxon>
        <taxon>Bacillota</taxon>
        <taxon>Bacilli</taxon>
        <taxon>Bacillales</taxon>
        <taxon>Bacillaceae</taxon>
        <taxon>Lederbergia</taxon>
    </lineage>
</organism>
<dbReference type="GO" id="GO:0005886">
    <property type="term" value="C:plasma membrane"/>
    <property type="evidence" value="ECO:0007669"/>
    <property type="project" value="UniProtKB-SubCell"/>
</dbReference>
<feature type="transmembrane region" description="Helical" evidence="5">
    <location>
        <begin position="421"/>
        <end position="448"/>
    </location>
</feature>
<keyword evidence="5" id="KW-0812">Transmembrane</keyword>
<name>A0A942TF89_9BACI</name>
<evidence type="ECO:0000256" key="2">
    <source>
        <dbReference type="ARBA" id="ARBA00005278"/>
    </source>
</evidence>
<dbReference type="Proteomes" id="UP000681414">
    <property type="component" value="Unassembled WGS sequence"/>
</dbReference>
<feature type="transmembrane region" description="Helical" evidence="5">
    <location>
        <begin position="298"/>
        <end position="320"/>
    </location>
</feature>
<dbReference type="PIRSF" id="PIRSF005690">
    <property type="entry name" value="GerBA"/>
    <property type="match status" value="1"/>
</dbReference>
<evidence type="ECO:0000256" key="3">
    <source>
        <dbReference type="ARBA" id="ARBA00023136"/>
    </source>
</evidence>
<dbReference type="AlphaFoldDB" id="A0A942TF89"/>